<keyword evidence="3" id="KW-1185">Reference proteome</keyword>
<accession>A0ABD2MVN0</accession>
<evidence type="ECO:0000313" key="3">
    <source>
        <dbReference type="Proteomes" id="UP001516400"/>
    </source>
</evidence>
<dbReference type="Proteomes" id="UP001516400">
    <property type="component" value="Unassembled WGS sequence"/>
</dbReference>
<dbReference type="AlphaFoldDB" id="A0ABD2MVN0"/>
<feature type="region of interest" description="Disordered" evidence="1">
    <location>
        <begin position="1"/>
        <end position="91"/>
    </location>
</feature>
<gene>
    <name evidence="2" type="ORF">HHI36_009233</name>
</gene>
<feature type="region of interest" description="Disordered" evidence="1">
    <location>
        <begin position="101"/>
        <end position="120"/>
    </location>
</feature>
<evidence type="ECO:0000256" key="1">
    <source>
        <dbReference type="SAM" id="MobiDB-lite"/>
    </source>
</evidence>
<dbReference type="EMBL" id="JABFTP020000021">
    <property type="protein sequence ID" value="KAL3270176.1"/>
    <property type="molecule type" value="Genomic_DNA"/>
</dbReference>
<name>A0ABD2MVN0_9CUCU</name>
<protein>
    <submittedName>
        <fullName evidence="2">Uncharacterized protein</fullName>
    </submittedName>
</protein>
<sequence>MSAELERSKRVADEKNKNLSNVSSSSNEESQRSINKMNAAAVEDNFQPGKQRKARSVKIQDPDVDKWIKRDTPWRLADKQQDHHSDKSVIKNLPVSKSISIKKVSSSSSNRQTDHSQAAKFLTRQSLPRNLPSFDGNPLYWPNFNITIPTISMDIQMKKIKLDYINLLKVMPEK</sequence>
<proteinExistence type="predicted"/>
<feature type="compositionally biased region" description="Low complexity" evidence="1">
    <location>
        <begin position="18"/>
        <end position="35"/>
    </location>
</feature>
<feature type="compositionally biased region" description="Basic and acidic residues" evidence="1">
    <location>
        <begin position="58"/>
        <end position="89"/>
    </location>
</feature>
<evidence type="ECO:0000313" key="2">
    <source>
        <dbReference type="EMBL" id="KAL3270176.1"/>
    </source>
</evidence>
<organism evidence="2 3">
    <name type="scientific">Cryptolaemus montrouzieri</name>
    <dbReference type="NCBI Taxonomy" id="559131"/>
    <lineage>
        <taxon>Eukaryota</taxon>
        <taxon>Metazoa</taxon>
        <taxon>Ecdysozoa</taxon>
        <taxon>Arthropoda</taxon>
        <taxon>Hexapoda</taxon>
        <taxon>Insecta</taxon>
        <taxon>Pterygota</taxon>
        <taxon>Neoptera</taxon>
        <taxon>Endopterygota</taxon>
        <taxon>Coleoptera</taxon>
        <taxon>Polyphaga</taxon>
        <taxon>Cucujiformia</taxon>
        <taxon>Coccinelloidea</taxon>
        <taxon>Coccinellidae</taxon>
        <taxon>Scymninae</taxon>
        <taxon>Scymnini</taxon>
        <taxon>Cryptolaemus</taxon>
    </lineage>
</organism>
<comment type="caution">
    <text evidence="2">The sequence shown here is derived from an EMBL/GenBank/DDBJ whole genome shotgun (WGS) entry which is preliminary data.</text>
</comment>
<feature type="compositionally biased region" description="Basic and acidic residues" evidence="1">
    <location>
        <begin position="1"/>
        <end position="17"/>
    </location>
</feature>
<reference evidence="2 3" key="1">
    <citation type="journal article" date="2021" name="BMC Biol.">
        <title>Horizontally acquired antibacterial genes associated with adaptive radiation of ladybird beetles.</title>
        <authorList>
            <person name="Li H.S."/>
            <person name="Tang X.F."/>
            <person name="Huang Y.H."/>
            <person name="Xu Z.Y."/>
            <person name="Chen M.L."/>
            <person name="Du X.Y."/>
            <person name="Qiu B.Y."/>
            <person name="Chen P.T."/>
            <person name="Zhang W."/>
            <person name="Slipinski A."/>
            <person name="Escalona H.E."/>
            <person name="Waterhouse R.M."/>
            <person name="Zwick A."/>
            <person name="Pang H."/>
        </authorList>
    </citation>
    <scope>NUCLEOTIDE SEQUENCE [LARGE SCALE GENOMIC DNA]</scope>
    <source>
        <strain evidence="2">SYSU2018</strain>
    </source>
</reference>